<proteinExistence type="predicted"/>
<keyword evidence="3" id="KW-1185">Reference proteome</keyword>
<sequence length="200" mass="22505">MLDFISNNSSAISALANVIMVLVWVIYLQLMLNGIVRQRRSSLIISSSLKSDAAARCFISNMSEGSFHIQNLTARIKKDGEDLLSDITEPAADNHTRSFQTPLSHGEALELGSFDELLERFSVEHGDVDTGGHDRDNPLEFDVTIVGIHGPSRKPVAARRRFGLYRDRGTLRARGMTRETEQFRWGPRRRRIVEANQVIN</sequence>
<accession>A0A399RPY4</accession>
<keyword evidence="1" id="KW-0472">Membrane</keyword>
<name>A0A399RPY4_9PROT</name>
<gene>
    <name evidence="2" type="ORF">D1222_06685</name>
</gene>
<comment type="caution">
    <text evidence="2">The sequence shown here is derived from an EMBL/GenBank/DDBJ whole genome shotgun (WGS) entry which is preliminary data.</text>
</comment>
<dbReference type="AlphaFoldDB" id="A0A399RPY4"/>
<dbReference type="Proteomes" id="UP000265845">
    <property type="component" value="Unassembled WGS sequence"/>
</dbReference>
<feature type="transmembrane region" description="Helical" evidence="1">
    <location>
        <begin position="12"/>
        <end position="32"/>
    </location>
</feature>
<dbReference type="EMBL" id="QWGA01000003">
    <property type="protein sequence ID" value="RIJ31922.1"/>
    <property type="molecule type" value="Genomic_DNA"/>
</dbReference>
<evidence type="ECO:0000313" key="2">
    <source>
        <dbReference type="EMBL" id="RIJ31922.1"/>
    </source>
</evidence>
<evidence type="ECO:0000256" key="1">
    <source>
        <dbReference type="SAM" id="Phobius"/>
    </source>
</evidence>
<evidence type="ECO:0000313" key="3">
    <source>
        <dbReference type="Proteomes" id="UP000265845"/>
    </source>
</evidence>
<organism evidence="2 3">
    <name type="scientific">Henriciella algicola</name>
    <dbReference type="NCBI Taxonomy" id="1608422"/>
    <lineage>
        <taxon>Bacteria</taxon>
        <taxon>Pseudomonadati</taxon>
        <taxon>Pseudomonadota</taxon>
        <taxon>Alphaproteobacteria</taxon>
        <taxon>Hyphomonadales</taxon>
        <taxon>Hyphomonadaceae</taxon>
        <taxon>Henriciella</taxon>
    </lineage>
</organism>
<keyword evidence="1" id="KW-0812">Transmembrane</keyword>
<protein>
    <submittedName>
        <fullName evidence="2">Uncharacterized protein</fullName>
    </submittedName>
</protein>
<keyword evidence="1" id="KW-1133">Transmembrane helix</keyword>
<dbReference type="OrthoDB" id="7406133at2"/>
<reference evidence="2 3" key="1">
    <citation type="submission" date="2018-08" db="EMBL/GenBank/DDBJ databases">
        <title>Henriciella mobilis sp. nov., isolated from seawater.</title>
        <authorList>
            <person name="Cheng H."/>
            <person name="Wu Y.-H."/>
            <person name="Xu X.-W."/>
            <person name="Guo L.-L."/>
        </authorList>
    </citation>
    <scope>NUCLEOTIDE SEQUENCE [LARGE SCALE GENOMIC DNA]</scope>
    <source>
        <strain evidence="2 3">CCUG67844</strain>
    </source>
</reference>
<dbReference type="RefSeq" id="WP_119453411.1">
    <property type="nucleotide sequence ID" value="NZ_QWGA01000003.1"/>
</dbReference>